<evidence type="ECO:0000313" key="4">
    <source>
        <dbReference type="EMBL" id="CAD9085869.1"/>
    </source>
</evidence>
<proteinExistence type="predicted"/>
<dbReference type="GO" id="GO:0060271">
    <property type="term" value="P:cilium assembly"/>
    <property type="evidence" value="ECO:0007669"/>
    <property type="project" value="TreeGrafter"/>
</dbReference>
<evidence type="ECO:0000256" key="3">
    <source>
        <dbReference type="ARBA" id="ARBA00023273"/>
    </source>
</evidence>
<organism evidence="4">
    <name type="scientific">Percolomonas cosmopolitus</name>
    <dbReference type="NCBI Taxonomy" id="63605"/>
    <lineage>
        <taxon>Eukaryota</taxon>
        <taxon>Discoba</taxon>
        <taxon>Heterolobosea</taxon>
        <taxon>Tetramitia</taxon>
        <taxon>Eutetramitia</taxon>
        <taxon>Percolomonadidae</taxon>
        <taxon>Percolomonas</taxon>
    </lineage>
</organism>
<comment type="subcellular location">
    <subcellularLocation>
        <location evidence="1">Cell projection</location>
        <location evidence="1">Cilium</location>
    </subcellularLocation>
</comment>
<name>A0A7S1PKM7_9EUKA</name>
<dbReference type="GO" id="GO:0097546">
    <property type="term" value="C:ciliary base"/>
    <property type="evidence" value="ECO:0007669"/>
    <property type="project" value="TreeGrafter"/>
</dbReference>
<dbReference type="InterPro" id="IPR028172">
    <property type="entry name" value="FT20"/>
</dbReference>
<keyword evidence="2" id="KW-0175">Coiled coil</keyword>
<dbReference type="GO" id="GO:0005737">
    <property type="term" value="C:cytoplasm"/>
    <property type="evidence" value="ECO:0007669"/>
    <property type="project" value="TreeGrafter"/>
</dbReference>
<evidence type="ECO:0000256" key="2">
    <source>
        <dbReference type="ARBA" id="ARBA00023054"/>
    </source>
</evidence>
<protein>
    <submittedName>
        <fullName evidence="4">Uncharacterized protein</fullName>
    </submittedName>
</protein>
<dbReference type="GO" id="GO:0030990">
    <property type="term" value="C:intraciliary transport particle"/>
    <property type="evidence" value="ECO:0007669"/>
    <property type="project" value="TreeGrafter"/>
</dbReference>
<gene>
    <name evidence="4" type="ORF">PCOS0759_LOCUS9123</name>
</gene>
<dbReference type="PANTHER" id="PTHR31978:SF1">
    <property type="entry name" value="INTRAFLAGELLAR TRANSPORT PROTEIN 20 HOMOLOG"/>
    <property type="match status" value="1"/>
</dbReference>
<evidence type="ECO:0000256" key="1">
    <source>
        <dbReference type="ARBA" id="ARBA00004138"/>
    </source>
</evidence>
<dbReference type="GO" id="GO:0061512">
    <property type="term" value="P:protein localization to cilium"/>
    <property type="evidence" value="ECO:0007669"/>
    <property type="project" value="TreeGrafter"/>
</dbReference>
<dbReference type="GO" id="GO:0097730">
    <property type="term" value="C:non-motile cilium"/>
    <property type="evidence" value="ECO:0007669"/>
    <property type="project" value="TreeGrafter"/>
</dbReference>
<dbReference type="Pfam" id="PF14931">
    <property type="entry name" value="IFT20"/>
    <property type="match status" value="1"/>
</dbReference>
<sequence length="136" mass="16169">MSLNQISFDANHKLRIFPPEKLEKSETLKQQSQEFISKLNHFHQLSTQLTDVLSAQSNLLHLTKLQAIGTRNLIRSEQSNREHQKNNMKRLLWERRRELERVTEELEWLERAEREQKAEIERLGDHTIGGEESRTD</sequence>
<dbReference type="GO" id="GO:0036064">
    <property type="term" value="C:ciliary basal body"/>
    <property type="evidence" value="ECO:0007669"/>
    <property type="project" value="TreeGrafter"/>
</dbReference>
<dbReference type="PANTHER" id="PTHR31978">
    <property type="entry name" value="INTRAFLAGELLAR TRANSPORT PROTEIN 20 HOMOLOG"/>
    <property type="match status" value="1"/>
</dbReference>
<accession>A0A7S1PKM7</accession>
<dbReference type="EMBL" id="HBGD01011071">
    <property type="protein sequence ID" value="CAD9085869.1"/>
    <property type="molecule type" value="Transcribed_RNA"/>
</dbReference>
<keyword evidence="3" id="KW-0966">Cell projection</keyword>
<reference evidence="4" key="1">
    <citation type="submission" date="2021-01" db="EMBL/GenBank/DDBJ databases">
        <authorList>
            <person name="Corre E."/>
            <person name="Pelletier E."/>
            <person name="Niang G."/>
            <person name="Scheremetjew M."/>
            <person name="Finn R."/>
            <person name="Kale V."/>
            <person name="Holt S."/>
            <person name="Cochrane G."/>
            <person name="Meng A."/>
            <person name="Brown T."/>
            <person name="Cohen L."/>
        </authorList>
    </citation>
    <scope>NUCLEOTIDE SEQUENCE</scope>
    <source>
        <strain evidence="4">WS</strain>
    </source>
</reference>
<dbReference type="AlphaFoldDB" id="A0A7S1PKM7"/>